<dbReference type="Proteomes" id="UP001308776">
    <property type="component" value="Unassembled WGS sequence"/>
</dbReference>
<keyword evidence="2" id="KW-1185">Reference proteome</keyword>
<gene>
    <name evidence="1" type="ORF">OW717_03250</name>
</gene>
<protein>
    <submittedName>
        <fullName evidence="1">Uncharacterized protein</fullName>
    </submittedName>
</protein>
<proteinExistence type="predicted"/>
<accession>A0ABU6FQE2</accession>
<organism evidence="1 2">
    <name type="scientific">Acidithiobacillus ferriphilus</name>
    <dbReference type="NCBI Taxonomy" id="1689834"/>
    <lineage>
        <taxon>Bacteria</taxon>
        <taxon>Pseudomonadati</taxon>
        <taxon>Pseudomonadota</taxon>
        <taxon>Acidithiobacillia</taxon>
        <taxon>Acidithiobacillales</taxon>
        <taxon>Acidithiobacillaceae</taxon>
        <taxon>Acidithiobacillus</taxon>
    </lineage>
</organism>
<evidence type="ECO:0000313" key="2">
    <source>
        <dbReference type="Proteomes" id="UP001308776"/>
    </source>
</evidence>
<reference evidence="1 2" key="1">
    <citation type="submission" date="2022-11" db="EMBL/GenBank/DDBJ databases">
        <title>Comparative genomics analysis of Acidithiobacillus ferriphilus.</title>
        <authorList>
            <person name="Ma L."/>
        </authorList>
    </citation>
    <scope>NUCLEOTIDE SEQUENCE [LARGE SCALE GENOMIC DNA]</scope>
    <source>
        <strain evidence="1 2">DY15</strain>
    </source>
</reference>
<comment type="caution">
    <text evidence="1">The sequence shown here is derived from an EMBL/GenBank/DDBJ whole genome shotgun (WGS) entry which is preliminary data.</text>
</comment>
<evidence type="ECO:0000313" key="1">
    <source>
        <dbReference type="EMBL" id="MEB8513055.1"/>
    </source>
</evidence>
<feature type="non-terminal residue" evidence="1">
    <location>
        <position position="1"/>
    </location>
</feature>
<dbReference type="EMBL" id="JAQGFR010000079">
    <property type="protein sequence ID" value="MEB8513055.1"/>
    <property type="molecule type" value="Genomic_DNA"/>
</dbReference>
<name>A0ABU6FQE2_9PROT</name>
<sequence>CIKSVVAGHLPGIIALGDMVAAEIEGFGGGQDVGRILAAKRPFEGDARIPPGVEQRLGAVEREIDLPPRRREWNFGGS</sequence>